<gene>
    <name evidence="7" type="primary">uxaC</name>
    <name evidence="7" type="ORF">Q6348_12410</name>
</gene>
<dbReference type="Gene3D" id="3.20.20.140">
    <property type="entry name" value="Metal-dependent hydrolases"/>
    <property type="match status" value="1"/>
</dbReference>
<dbReference type="GO" id="GO:0008880">
    <property type="term" value="F:glucuronate isomerase activity"/>
    <property type="evidence" value="ECO:0007669"/>
    <property type="project" value="UniProtKB-EC"/>
</dbReference>
<evidence type="ECO:0000256" key="4">
    <source>
        <dbReference type="ARBA" id="ARBA00012546"/>
    </source>
</evidence>
<comment type="caution">
    <text evidence="7">The sequence shown here is derived from an EMBL/GenBank/DDBJ whole genome shotgun (WGS) entry which is preliminary data.</text>
</comment>
<dbReference type="Proteomes" id="UP001232536">
    <property type="component" value="Unassembled WGS sequence"/>
</dbReference>
<accession>A0ABT9DAR0</accession>
<evidence type="ECO:0000256" key="6">
    <source>
        <dbReference type="ARBA" id="ARBA00023235"/>
    </source>
</evidence>
<dbReference type="NCBIfam" id="NF002794">
    <property type="entry name" value="PRK02925.1"/>
    <property type="match status" value="1"/>
</dbReference>
<evidence type="ECO:0000313" key="7">
    <source>
        <dbReference type="EMBL" id="MDO8107999.1"/>
    </source>
</evidence>
<dbReference type="PANTHER" id="PTHR30068:SF4">
    <property type="entry name" value="URONATE ISOMERASE"/>
    <property type="match status" value="1"/>
</dbReference>
<dbReference type="PANTHER" id="PTHR30068">
    <property type="entry name" value="URONATE ISOMERASE"/>
    <property type="match status" value="1"/>
</dbReference>
<evidence type="ECO:0000256" key="1">
    <source>
        <dbReference type="ARBA" id="ARBA00001165"/>
    </source>
</evidence>
<evidence type="ECO:0000313" key="8">
    <source>
        <dbReference type="Proteomes" id="UP001232536"/>
    </source>
</evidence>
<evidence type="ECO:0000256" key="2">
    <source>
        <dbReference type="ARBA" id="ARBA00004892"/>
    </source>
</evidence>
<organism evidence="7 8">
    <name type="scientific">Actinotalea lenta</name>
    <dbReference type="NCBI Taxonomy" id="3064654"/>
    <lineage>
        <taxon>Bacteria</taxon>
        <taxon>Bacillati</taxon>
        <taxon>Actinomycetota</taxon>
        <taxon>Actinomycetes</taxon>
        <taxon>Micrococcales</taxon>
        <taxon>Cellulomonadaceae</taxon>
        <taxon>Actinotalea</taxon>
    </lineage>
</organism>
<dbReference type="InterPro" id="IPR003766">
    <property type="entry name" value="Uronate_isomerase"/>
</dbReference>
<dbReference type="EMBL" id="JAUQYP010000001">
    <property type="protein sequence ID" value="MDO8107999.1"/>
    <property type="molecule type" value="Genomic_DNA"/>
</dbReference>
<keyword evidence="6 7" id="KW-0413">Isomerase</keyword>
<proteinExistence type="inferred from homology"/>
<keyword evidence="8" id="KW-1185">Reference proteome</keyword>
<dbReference type="SUPFAM" id="SSF51556">
    <property type="entry name" value="Metallo-dependent hydrolases"/>
    <property type="match status" value="1"/>
</dbReference>
<dbReference type="RefSeq" id="WP_304601590.1">
    <property type="nucleotide sequence ID" value="NZ_JAUQYP010000001.1"/>
</dbReference>
<evidence type="ECO:0000256" key="3">
    <source>
        <dbReference type="ARBA" id="ARBA00008397"/>
    </source>
</evidence>
<comment type="similarity">
    <text evidence="3">Belongs to the metallo-dependent hydrolases superfamily. Uronate isomerase family.</text>
</comment>
<dbReference type="Gene3D" id="1.10.2020.10">
    <property type="entry name" value="uronate isomerase, domain 2, chain A"/>
    <property type="match status" value="1"/>
</dbReference>
<protein>
    <recommendedName>
        <fullName evidence="5">Uronate isomerase</fullName>
        <ecNumber evidence="4">5.3.1.12</ecNumber>
    </recommendedName>
</protein>
<comment type="pathway">
    <text evidence="2">Carbohydrate metabolism; pentose and glucuronate interconversion.</text>
</comment>
<comment type="catalytic activity">
    <reaction evidence="1">
        <text>D-glucuronate = D-fructuronate</text>
        <dbReference type="Rhea" id="RHEA:13049"/>
        <dbReference type="ChEBI" id="CHEBI:58720"/>
        <dbReference type="ChEBI" id="CHEBI:59863"/>
        <dbReference type="EC" id="5.3.1.12"/>
    </reaction>
</comment>
<name>A0ABT9DAR0_9CELL</name>
<dbReference type="EC" id="5.3.1.12" evidence="4"/>
<dbReference type="InterPro" id="IPR032466">
    <property type="entry name" value="Metal_Hydrolase"/>
</dbReference>
<reference evidence="7 8" key="1">
    <citation type="submission" date="2023-07" db="EMBL/GenBank/DDBJ databases">
        <title>Description of novel actinomycetes strains, isolated from tidal flat sediment.</title>
        <authorList>
            <person name="Lu C."/>
        </authorList>
    </citation>
    <scope>NUCLEOTIDE SEQUENCE [LARGE SCALE GENOMIC DNA]</scope>
    <source>
        <strain evidence="7 8">SYSU T00b441</strain>
    </source>
</reference>
<sequence length="469" mass="52556">MARLALSPDRLFPPDPTTRSIARRLYDEVRGLPIISPHGHVPAEWLAQDTPFEDPTSLLITPDHYVTRVLHARGVSLADLGVGQQDVSVDQRRKAFRLLCEHWPAYRGTPVKFWFESGLADVFGLDLVPSAETADTLYEAIAELLDTPDFRPRALYRRFGIEFLATTDDPVDDLRHHRALAADPTWDGRVAPSFRPDRYLEPARPDWPDLTAALGEAADVDTGDYAGWVQAMERRRAYFKANGATSTDHSHRDARVEPLPATEAERLYGLALAGRISPDDADTLRRDLMFQMARMASEDGLVMTMHPAVHRNHHTPTFERYGADVGADIPISVEYTRAVQPMLDAFGTDPTFQVVLFTIDETVYSRELAPLAGFYPSVHIGAPWWFIDAPDAMARYRAAVTETAGFSKTSGFIDDTRAYLSIPARHDTARRMDSAFLAGLVADHRLTLDEALDEAYHLVVTYPRKAFRL</sequence>
<dbReference type="Pfam" id="PF02614">
    <property type="entry name" value="UxaC"/>
    <property type="match status" value="1"/>
</dbReference>
<evidence type="ECO:0000256" key="5">
    <source>
        <dbReference type="ARBA" id="ARBA00020555"/>
    </source>
</evidence>